<evidence type="ECO:0000313" key="2">
    <source>
        <dbReference type="EMBL" id="SFO43889.1"/>
    </source>
</evidence>
<keyword evidence="1" id="KW-0812">Transmembrane</keyword>
<evidence type="ECO:0000256" key="1">
    <source>
        <dbReference type="SAM" id="Phobius"/>
    </source>
</evidence>
<feature type="transmembrane region" description="Helical" evidence="1">
    <location>
        <begin position="65"/>
        <end position="83"/>
    </location>
</feature>
<dbReference type="STRING" id="226506.SAMN04488519_106318"/>
<organism evidence="2 3">
    <name type="scientific">Algoriphagus ornithinivorans</name>
    <dbReference type="NCBI Taxonomy" id="226506"/>
    <lineage>
        <taxon>Bacteria</taxon>
        <taxon>Pseudomonadati</taxon>
        <taxon>Bacteroidota</taxon>
        <taxon>Cytophagia</taxon>
        <taxon>Cytophagales</taxon>
        <taxon>Cyclobacteriaceae</taxon>
        <taxon>Algoriphagus</taxon>
    </lineage>
</organism>
<protein>
    <submittedName>
        <fullName evidence="2">Uncharacterized protein</fullName>
    </submittedName>
</protein>
<keyword evidence="1" id="KW-1133">Transmembrane helix</keyword>
<proteinExistence type="predicted"/>
<dbReference type="Proteomes" id="UP000199564">
    <property type="component" value="Unassembled WGS sequence"/>
</dbReference>
<feature type="transmembrane region" description="Helical" evidence="1">
    <location>
        <begin position="150"/>
        <end position="168"/>
    </location>
</feature>
<dbReference type="EMBL" id="FOVW01000006">
    <property type="protein sequence ID" value="SFO43889.1"/>
    <property type="molecule type" value="Genomic_DNA"/>
</dbReference>
<reference evidence="3" key="1">
    <citation type="submission" date="2016-10" db="EMBL/GenBank/DDBJ databases">
        <authorList>
            <person name="Varghese N."/>
            <person name="Submissions S."/>
        </authorList>
    </citation>
    <scope>NUCLEOTIDE SEQUENCE [LARGE SCALE GENOMIC DNA]</scope>
    <source>
        <strain evidence="3">DSM 15282</strain>
    </source>
</reference>
<dbReference type="AlphaFoldDB" id="A0A1I5H6Q7"/>
<keyword evidence="1" id="KW-0472">Membrane</keyword>
<sequence length="195" mass="22340">METNFNDIQQLWKSQKAVNFDISGLIQQMKATEKKQKTEWIIGIACVPITISILVYALPLKDSPLGIITLLIISFGMSWVIWLNSKSLLGQVENAERYNQRDYLQEQIQKLKLRGKIIQKHMITYGVILALAINLGYLAVLAPLSLQVRIGAHVGATLFIAVIMWFTLRKKSKKFETESRPMIRQLEKLLEELKN</sequence>
<dbReference type="RefSeq" id="WP_091654285.1">
    <property type="nucleotide sequence ID" value="NZ_FOVW01000006.1"/>
</dbReference>
<keyword evidence="3" id="KW-1185">Reference proteome</keyword>
<feature type="transmembrane region" description="Helical" evidence="1">
    <location>
        <begin position="40"/>
        <end position="59"/>
    </location>
</feature>
<feature type="transmembrane region" description="Helical" evidence="1">
    <location>
        <begin position="122"/>
        <end position="144"/>
    </location>
</feature>
<name>A0A1I5H6Q7_9BACT</name>
<accession>A0A1I5H6Q7</accession>
<evidence type="ECO:0000313" key="3">
    <source>
        <dbReference type="Proteomes" id="UP000199564"/>
    </source>
</evidence>
<gene>
    <name evidence="2" type="ORF">SAMN04488519_106318</name>
</gene>